<dbReference type="OrthoDB" id="10261433at2759"/>
<dbReference type="Gene3D" id="3.90.1150.10">
    <property type="entry name" value="Aspartate Aminotransferase, domain 1"/>
    <property type="match status" value="1"/>
</dbReference>
<dbReference type="AlphaFoldDB" id="A0A2S6CER4"/>
<accession>A0A2S6CER4</accession>
<dbReference type="InterPro" id="IPR015424">
    <property type="entry name" value="PyrdxlP-dep_Trfase"/>
</dbReference>
<dbReference type="GO" id="GO:0008483">
    <property type="term" value="F:transaminase activity"/>
    <property type="evidence" value="ECO:0007669"/>
    <property type="project" value="InterPro"/>
</dbReference>
<dbReference type="STRING" id="357750.A0A2S6CER4"/>
<dbReference type="SUPFAM" id="SSF53383">
    <property type="entry name" value="PLP-dependent transferases"/>
    <property type="match status" value="1"/>
</dbReference>
<dbReference type="GO" id="GO:0005739">
    <property type="term" value="C:mitochondrion"/>
    <property type="evidence" value="ECO:0007669"/>
    <property type="project" value="TreeGrafter"/>
</dbReference>
<evidence type="ECO:0000313" key="3">
    <source>
        <dbReference type="EMBL" id="PPJ58225.1"/>
    </source>
</evidence>
<dbReference type="Gene3D" id="3.40.640.10">
    <property type="entry name" value="Type I PLP-dependent aspartate aminotransferase-like (Major domain)"/>
    <property type="match status" value="1"/>
</dbReference>
<dbReference type="GO" id="GO:0030170">
    <property type="term" value="F:pyridoxal phosphate binding"/>
    <property type="evidence" value="ECO:0007669"/>
    <property type="project" value="InterPro"/>
</dbReference>
<organism evidence="3 4">
    <name type="scientific">Cercospora berteroae</name>
    <dbReference type="NCBI Taxonomy" id="357750"/>
    <lineage>
        <taxon>Eukaryota</taxon>
        <taxon>Fungi</taxon>
        <taxon>Dikarya</taxon>
        <taxon>Ascomycota</taxon>
        <taxon>Pezizomycotina</taxon>
        <taxon>Dothideomycetes</taxon>
        <taxon>Dothideomycetidae</taxon>
        <taxon>Mycosphaerellales</taxon>
        <taxon>Mycosphaerellaceae</taxon>
        <taxon>Cercospora</taxon>
    </lineage>
</organism>
<dbReference type="Pfam" id="PF00202">
    <property type="entry name" value="Aminotran_3"/>
    <property type="match status" value="1"/>
</dbReference>
<proteinExistence type="inferred from homology"/>
<keyword evidence="4" id="KW-1185">Reference proteome</keyword>
<dbReference type="EMBL" id="PNEN01000471">
    <property type="protein sequence ID" value="PPJ58225.1"/>
    <property type="molecule type" value="Genomic_DNA"/>
</dbReference>
<evidence type="ECO:0000256" key="2">
    <source>
        <dbReference type="ARBA" id="ARBA00022898"/>
    </source>
</evidence>
<comment type="similarity">
    <text evidence="1">Belongs to the class-III pyridoxal-phosphate-dependent aminotransferase family.</text>
</comment>
<sequence length="205" mass="22952">MLHRLASVGQAVAILISTVPAHHTTWEVLNLSHSPTLTCFRRFDPEPVELDTMIAKNEDLYEVVTPEQDVASTKARTAVHDTDKFWQNADRHLMYTGVPPSPVIIQRAKGTRLYDTNGKQILDFTSGQMSSLLGHSHPEIVEVVQHYVANLDHLISNMITQPVVDLAVRRAKFLPKPLEKSFFLNTGSETTEAAIKMAKCYTGKF</sequence>
<dbReference type="InterPro" id="IPR015422">
    <property type="entry name" value="PyrdxlP-dep_Trfase_small"/>
</dbReference>
<reference evidence="4" key="1">
    <citation type="journal article" date="2017" name="bioRxiv">
        <title>Conservation of a gene cluster reveals novel cercosporin biosynthetic mechanisms and extends production to the genus Colletotrichum.</title>
        <authorList>
            <person name="de Jonge R."/>
            <person name="Ebert M.K."/>
            <person name="Huitt-Roehl C.R."/>
            <person name="Pal P."/>
            <person name="Suttle J.C."/>
            <person name="Spanner R.E."/>
            <person name="Neubauer J.D."/>
            <person name="Jurick W.M.II."/>
            <person name="Stott K.A."/>
            <person name="Secor G.A."/>
            <person name="Thomma B.P.H.J."/>
            <person name="Van de Peer Y."/>
            <person name="Townsend C.A."/>
            <person name="Bolton M.D."/>
        </authorList>
    </citation>
    <scope>NUCLEOTIDE SEQUENCE [LARGE SCALE GENOMIC DNA]</scope>
    <source>
        <strain evidence="4">CBS538.71</strain>
    </source>
</reference>
<evidence type="ECO:0008006" key="5">
    <source>
        <dbReference type="Google" id="ProtNLM"/>
    </source>
</evidence>
<dbReference type="InterPro" id="IPR005814">
    <property type="entry name" value="Aminotrans_3"/>
</dbReference>
<keyword evidence="2" id="KW-0663">Pyridoxal phosphate</keyword>
<evidence type="ECO:0000256" key="1">
    <source>
        <dbReference type="ARBA" id="ARBA00008954"/>
    </source>
</evidence>
<dbReference type="InterPro" id="IPR015421">
    <property type="entry name" value="PyrdxlP-dep_Trfase_major"/>
</dbReference>
<protein>
    <recommendedName>
        <fullName evidence="5">Ornithine aminotransferase</fullName>
    </recommendedName>
</protein>
<evidence type="ECO:0000313" key="4">
    <source>
        <dbReference type="Proteomes" id="UP000237631"/>
    </source>
</evidence>
<name>A0A2S6CER4_9PEZI</name>
<dbReference type="Proteomes" id="UP000237631">
    <property type="component" value="Unassembled WGS sequence"/>
</dbReference>
<dbReference type="PANTHER" id="PTHR45688:SF13">
    <property type="entry name" value="ALANINE--GLYOXYLATE AMINOTRANSFERASE 2-LIKE"/>
    <property type="match status" value="1"/>
</dbReference>
<comment type="caution">
    <text evidence="3">The sequence shown here is derived from an EMBL/GenBank/DDBJ whole genome shotgun (WGS) entry which is preliminary data.</text>
</comment>
<gene>
    <name evidence="3" type="ORF">CBER1_10216</name>
</gene>
<dbReference type="PANTHER" id="PTHR45688">
    <property type="match status" value="1"/>
</dbReference>